<organism evidence="3 4">
    <name type="scientific">Hyaloscypha hepaticicola</name>
    <dbReference type="NCBI Taxonomy" id="2082293"/>
    <lineage>
        <taxon>Eukaryota</taxon>
        <taxon>Fungi</taxon>
        <taxon>Dikarya</taxon>
        <taxon>Ascomycota</taxon>
        <taxon>Pezizomycotina</taxon>
        <taxon>Leotiomycetes</taxon>
        <taxon>Helotiales</taxon>
        <taxon>Hyaloscyphaceae</taxon>
        <taxon>Hyaloscypha</taxon>
    </lineage>
</organism>
<evidence type="ECO:0000313" key="3">
    <source>
        <dbReference type="EMBL" id="PMD22464.1"/>
    </source>
</evidence>
<reference evidence="3 4" key="1">
    <citation type="submission" date="2016-05" db="EMBL/GenBank/DDBJ databases">
        <title>A degradative enzymes factory behind the ericoid mycorrhizal symbiosis.</title>
        <authorList>
            <consortium name="DOE Joint Genome Institute"/>
            <person name="Martino E."/>
            <person name="Morin E."/>
            <person name="Grelet G."/>
            <person name="Kuo A."/>
            <person name="Kohler A."/>
            <person name="Daghino S."/>
            <person name="Barry K."/>
            <person name="Choi C."/>
            <person name="Cichocki N."/>
            <person name="Clum A."/>
            <person name="Copeland A."/>
            <person name="Hainaut M."/>
            <person name="Haridas S."/>
            <person name="Labutti K."/>
            <person name="Lindquist E."/>
            <person name="Lipzen A."/>
            <person name="Khouja H.-R."/>
            <person name="Murat C."/>
            <person name="Ohm R."/>
            <person name="Olson A."/>
            <person name="Spatafora J."/>
            <person name="Veneault-Fourrey C."/>
            <person name="Henrissat B."/>
            <person name="Grigoriev I."/>
            <person name="Martin F."/>
            <person name="Perotto S."/>
        </authorList>
    </citation>
    <scope>NUCLEOTIDE SEQUENCE [LARGE SCALE GENOMIC DNA]</scope>
    <source>
        <strain evidence="3 4">UAMH 7357</strain>
    </source>
</reference>
<proteinExistence type="predicted"/>
<evidence type="ECO:0000256" key="1">
    <source>
        <dbReference type="SAM" id="MobiDB-lite"/>
    </source>
</evidence>
<dbReference type="EMBL" id="KZ613477">
    <property type="protein sequence ID" value="PMD22464.1"/>
    <property type="molecule type" value="Genomic_DNA"/>
</dbReference>
<evidence type="ECO:0000259" key="2">
    <source>
        <dbReference type="Pfam" id="PF20150"/>
    </source>
</evidence>
<protein>
    <recommendedName>
        <fullName evidence="2">2EXR domain-containing protein</fullName>
    </recommendedName>
</protein>
<evidence type="ECO:0000313" key="4">
    <source>
        <dbReference type="Proteomes" id="UP000235672"/>
    </source>
</evidence>
<dbReference type="InterPro" id="IPR045518">
    <property type="entry name" value="2EXR"/>
</dbReference>
<name>A0A2J6Q899_9HELO</name>
<keyword evidence="4" id="KW-1185">Reference proteome</keyword>
<dbReference type="PANTHER" id="PTHR35910">
    <property type="entry name" value="2EXR DOMAIN-CONTAINING PROTEIN"/>
    <property type="match status" value="1"/>
</dbReference>
<gene>
    <name evidence="3" type="ORF">NA56DRAFT_702247</name>
</gene>
<sequence length="290" mass="33761">MSPKIILNTGRKPKTRQDTSKSQEKGSPKKSMTFDEGTENNDEEFRELMTPKVEATEANGPKVFHYFPNLPIEIRLKIWRLNSPEPCVVTQAQAVTGYNPLHTIMVSRPTPAALHACSESRNEFFCKNNAPVSLNEDRARYRPFFEDREGKKIFFSFEVDALHLMDMKVAEPLVRKELRYLVIGDELPRPNAKLADLMMPRSPVFYDHTDGRFGRPDYFKLRLFKKLEVLVVIEDNFICSSGPYNLEQNLKVVESMYPDFKRPKIIFQEFESDRICCNLNWEWDTDSSVY</sequence>
<feature type="region of interest" description="Disordered" evidence="1">
    <location>
        <begin position="1"/>
        <end position="42"/>
    </location>
</feature>
<dbReference type="Pfam" id="PF20150">
    <property type="entry name" value="2EXR"/>
    <property type="match status" value="1"/>
</dbReference>
<feature type="domain" description="2EXR" evidence="2">
    <location>
        <begin position="64"/>
        <end position="162"/>
    </location>
</feature>
<accession>A0A2J6Q899</accession>
<feature type="compositionally biased region" description="Basic and acidic residues" evidence="1">
    <location>
        <begin position="15"/>
        <end position="27"/>
    </location>
</feature>
<dbReference type="Proteomes" id="UP000235672">
    <property type="component" value="Unassembled WGS sequence"/>
</dbReference>
<dbReference type="PANTHER" id="PTHR35910:SF1">
    <property type="entry name" value="2EXR DOMAIN-CONTAINING PROTEIN"/>
    <property type="match status" value="1"/>
</dbReference>
<dbReference type="AlphaFoldDB" id="A0A2J6Q899"/>
<dbReference type="OrthoDB" id="3565153at2759"/>